<dbReference type="GO" id="GO:0035861">
    <property type="term" value="C:site of double-strand break"/>
    <property type="evidence" value="ECO:0007669"/>
    <property type="project" value="TreeGrafter"/>
</dbReference>
<dbReference type="GO" id="GO:0006974">
    <property type="term" value="P:DNA damage response"/>
    <property type="evidence" value="ECO:0007669"/>
    <property type="project" value="TreeGrafter"/>
</dbReference>
<feature type="non-terminal residue" evidence="1">
    <location>
        <position position="1"/>
    </location>
</feature>
<accession>A0A0B6XTC8</accession>
<dbReference type="GO" id="GO:1990166">
    <property type="term" value="P:protein localization to site of double-strand break"/>
    <property type="evidence" value="ECO:0007669"/>
    <property type="project" value="TreeGrafter"/>
</dbReference>
<dbReference type="PANTHER" id="PTHR46677">
    <property type="entry name" value="SMC5-SMC6 COMPLEX LOCALIZATION FACTOR PROTEIN 1"/>
    <property type="match status" value="1"/>
</dbReference>
<dbReference type="PANTHER" id="PTHR46677:SF1">
    <property type="entry name" value="SMC5-SMC6 COMPLEX LOCALIZATION FACTOR PROTEIN 1"/>
    <property type="match status" value="1"/>
</dbReference>
<gene>
    <name evidence="1" type="primary">ORF593</name>
</gene>
<dbReference type="InterPro" id="IPR042479">
    <property type="entry name" value="Slf1"/>
</dbReference>
<sequence>LGGFYIDSKNFEKSATHLVTDDIKCSEKFLGSCVRGLWVLPSKYIEDSFTVGLWLNEENYEFKAEESQQSDLVAAAN</sequence>
<proteinExistence type="predicted"/>
<dbReference type="Gene3D" id="3.40.50.10190">
    <property type="entry name" value="BRCT domain"/>
    <property type="match status" value="1"/>
</dbReference>
<feature type="non-terminal residue" evidence="1">
    <location>
        <position position="77"/>
    </location>
</feature>
<dbReference type="InterPro" id="IPR036420">
    <property type="entry name" value="BRCT_dom_sf"/>
</dbReference>
<dbReference type="CDD" id="cd17738">
    <property type="entry name" value="BRCT_TopBP1_rpt7"/>
    <property type="match status" value="1"/>
</dbReference>
<reference evidence="1" key="1">
    <citation type="submission" date="2014-12" db="EMBL/GenBank/DDBJ databases">
        <title>Insight into the proteome of Arion vulgaris.</title>
        <authorList>
            <person name="Aradska J."/>
            <person name="Bulat T."/>
            <person name="Smidak R."/>
            <person name="Sarate P."/>
            <person name="Gangsoo J."/>
            <person name="Sialana F."/>
            <person name="Bilban M."/>
            <person name="Lubec G."/>
        </authorList>
    </citation>
    <scope>NUCLEOTIDE SEQUENCE</scope>
    <source>
        <tissue evidence="1">Skin</tissue>
    </source>
</reference>
<name>A0A0B6XTC8_9EUPU</name>
<dbReference type="GO" id="GO:2000781">
    <property type="term" value="P:positive regulation of double-strand break repair"/>
    <property type="evidence" value="ECO:0007669"/>
    <property type="project" value="InterPro"/>
</dbReference>
<protein>
    <recommendedName>
        <fullName evidence="2">BRCT domain-containing protein</fullName>
    </recommendedName>
</protein>
<organism evidence="1">
    <name type="scientific">Arion vulgaris</name>
    <dbReference type="NCBI Taxonomy" id="1028688"/>
    <lineage>
        <taxon>Eukaryota</taxon>
        <taxon>Metazoa</taxon>
        <taxon>Spiralia</taxon>
        <taxon>Lophotrochozoa</taxon>
        <taxon>Mollusca</taxon>
        <taxon>Gastropoda</taxon>
        <taxon>Heterobranchia</taxon>
        <taxon>Euthyneura</taxon>
        <taxon>Panpulmonata</taxon>
        <taxon>Eupulmonata</taxon>
        <taxon>Stylommatophora</taxon>
        <taxon>Helicina</taxon>
        <taxon>Arionoidea</taxon>
        <taxon>Arionidae</taxon>
        <taxon>Arion</taxon>
    </lineage>
</organism>
<dbReference type="EMBL" id="HACG01000248">
    <property type="protein sequence ID" value="CEK47113.1"/>
    <property type="molecule type" value="Transcribed_RNA"/>
</dbReference>
<dbReference type="SUPFAM" id="SSF52113">
    <property type="entry name" value="BRCT domain"/>
    <property type="match status" value="1"/>
</dbReference>
<evidence type="ECO:0008006" key="2">
    <source>
        <dbReference type="Google" id="ProtNLM"/>
    </source>
</evidence>
<dbReference type="GO" id="GO:0005634">
    <property type="term" value="C:nucleus"/>
    <property type="evidence" value="ECO:0007669"/>
    <property type="project" value="TreeGrafter"/>
</dbReference>
<evidence type="ECO:0000313" key="1">
    <source>
        <dbReference type="EMBL" id="CEK47113.1"/>
    </source>
</evidence>
<dbReference type="AlphaFoldDB" id="A0A0B6XTC8"/>